<reference evidence="1 2" key="1">
    <citation type="submission" date="2019-06" db="EMBL/GenBank/DDBJ databases">
        <title>A novel bacterium of genus Pontibacter, isolated from marine sediment.</title>
        <authorList>
            <person name="Huang H."/>
            <person name="Mo K."/>
            <person name="Hu Y."/>
        </authorList>
    </citation>
    <scope>NUCLEOTIDE SEQUENCE [LARGE SCALE GENOMIC DNA]</scope>
    <source>
        <strain evidence="1 2">HB172049</strain>
    </source>
</reference>
<evidence type="ECO:0000313" key="2">
    <source>
        <dbReference type="Proteomes" id="UP000316727"/>
    </source>
</evidence>
<keyword evidence="2" id="KW-1185">Reference proteome</keyword>
<organism evidence="1 2">
    <name type="scientific">Pontibacter mangrovi</name>
    <dbReference type="NCBI Taxonomy" id="2589816"/>
    <lineage>
        <taxon>Bacteria</taxon>
        <taxon>Pseudomonadati</taxon>
        <taxon>Bacteroidota</taxon>
        <taxon>Cytophagia</taxon>
        <taxon>Cytophagales</taxon>
        <taxon>Hymenobacteraceae</taxon>
        <taxon>Pontibacter</taxon>
    </lineage>
</organism>
<name>A0A501WL81_9BACT</name>
<evidence type="ECO:0000313" key="1">
    <source>
        <dbReference type="EMBL" id="TPE46416.1"/>
    </source>
</evidence>
<sequence>MAYIEMTEKTGKGLSNPWTFDNADEHMFSLDKQNRIEYSELLELAMGSPLAGKCYWCGSNKRRYKIGSLCGGPPIWNPEGNMVAIPVWNRTLFKGTIQQLVVIDVIKCEWTLYKRSFRVLDLRSFQNEIISGYDSPIYDTTSLHFDINREEIEIRKKI</sequence>
<dbReference type="Proteomes" id="UP000316727">
    <property type="component" value="Unassembled WGS sequence"/>
</dbReference>
<accession>A0A501WL81</accession>
<protein>
    <submittedName>
        <fullName evidence="1">Uncharacterized protein</fullName>
    </submittedName>
</protein>
<dbReference type="EMBL" id="VFRQ01000001">
    <property type="protein sequence ID" value="TPE46416.1"/>
    <property type="molecule type" value="Genomic_DNA"/>
</dbReference>
<proteinExistence type="predicted"/>
<comment type="caution">
    <text evidence="1">The sequence shown here is derived from an EMBL/GenBank/DDBJ whole genome shotgun (WGS) entry which is preliminary data.</text>
</comment>
<gene>
    <name evidence="1" type="ORF">FJM65_03490</name>
</gene>
<dbReference type="AlphaFoldDB" id="A0A501WL81"/>